<dbReference type="InterPro" id="IPR042098">
    <property type="entry name" value="TauD-like_sf"/>
</dbReference>
<evidence type="ECO:0000256" key="4">
    <source>
        <dbReference type="ARBA" id="ARBA00023194"/>
    </source>
</evidence>
<keyword evidence="2" id="KW-0560">Oxidoreductase</keyword>
<comment type="cofactor">
    <cofactor evidence="1">
        <name>Fe(2+)</name>
        <dbReference type="ChEBI" id="CHEBI:29033"/>
    </cofactor>
</comment>
<dbReference type="GO" id="GO:0016491">
    <property type="term" value="F:oxidoreductase activity"/>
    <property type="evidence" value="ECO:0007669"/>
    <property type="project" value="UniProtKB-KW"/>
</dbReference>
<evidence type="ECO:0000313" key="6">
    <source>
        <dbReference type="EMBL" id="AJF68329.1"/>
    </source>
</evidence>
<sequence>MSVQQGWAPQQFTPESTGASATTRGLMEYLDSVAVGELLDRHQALLFRGFDVTEAGLADVMPALLPERLAYVHGNTPRTKVSDNVYTSTEYPPEYAISMHSELSYAHAWPSRLLFCCVQPATTGGATPLLDGASWLAALDERIRADFGGGVCYRQYLHGGRGFGKSWQATFETDDRAEVEKLLAEAGVSWEWTAGNALRTRQVRPSTLRHPVTGEEVWFNQADQWHPATLGEETMRELAAIVPADELPQSVTFADGSPIPDEYVLEIREKGLALAVDVDWRQGDVLVIDNVAVAHGRRAFAGSRRVLVAMSR</sequence>
<gene>
    <name evidence="6" type="ORF">SVTN_32240</name>
</gene>
<dbReference type="STRING" id="362257.SVTN_32240"/>
<dbReference type="PANTHER" id="PTHR10696:SF56">
    <property type="entry name" value="TAUD_TFDA-LIKE DOMAIN-CONTAINING PROTEIN"/>
    <property type="match status" value="1"/>
</dbReference>
<organism evidence="6 7">
    <name type="scientific">Streptomyces vietnamensis</name>
    <dbReference type="NCBI Taxonomy" id="362257"/>
    <lineage>
        <taxon>Bacteria</taxon>
        <taxon>Bacillati</taxon>
        <taxon>Actinomycetota</taxon>
        <taxon>Actinomycetes</taxon>
        <taxon>Kitasatosporales</taxon>
        <taxon>Streptomycetaceae</taxon>
        <taxon>Streptomyces</taxon>
    </lineage>
</organism>
<evidence type="ECO:0000256" key="2">
    <source>
        <dbReference type="ARBA" id="ARBA00023002"/>
    </source>
</evidence>
<evidence type="ECO:0000313" key="7">
    <source>
        <dbReference type="Proteomes" id="UP000031774"/>
    </source>
</evidence>
<dbReference type="Proteomes" id="UP000031774">
    <property type="component" value="Chromosome"/>
</dbReference>
<keyword evidence="7" id="KW-1185">Reference proteome</keyword>
<dbReference type="RefSeq" id="WP_041132252.1">
    <property type="nucleotide sequence ID" value="NZ_CP010407.1"/>
</dbReference>
<dbReference type="SUPFAM" id="SSF51197">
    <property type="entry name" value="Clavaminate synthase-like"/>
    <property type="match status" value="1"/>
</dbReference>
<proteinExistence type="predicted"/>
<feature type="domain" description="TauD/TfdA-like" evidence="5">
    <location>
        <begin position="33"/>
        <end position="308"/>
    </location>
</feature>
<dbReference type="PANTHER" id="PTHR10696">
    <property type="entry name" value="GAMMA-BUTYROBETAINE HYDROXYLASE-RELATED"/>
    <property type="match status" value="1"/>
</dbReference>
<evidence type="ECO:0000259" key="5">
    <source>
        <dbReference type="Pfam" id="PF02668"/>
    </source>
</evidence>
<dbReference type="HOGENOM" id="CLU_044153_0_0_11"/>
<dbReference type="AlphaFoldDB" id="A0A0B5IIW2"/>
<dbReference type="EMBL" id="CP010407">
    <property type="protein sequence ID" value="AJF68329.1"/>
    <property type="molecule type" value="Genomic_DNA"/>
</dbReference>
<dbReference type="InterPro" id="IPR050411">
    <property type="entry name" value="AlphaKG_dependent_hydroxylases"/>
</dbReference>
<dbReference type="Pfam" id="PF02668">
    <property type="entry name" value="TauD"/>
    <property type="match status" value="1"/>
</dbReference>
<name>A0A0B5IIW2_9ACTN</name>
<protein>
    <submittedName>
        <fullName evidence="6">SyrP</fullName>
    </submittedName>
</protein>
<dbReference type="InterPro" id="IPR003819">
    <property type="entry name" value="TauD/TfdA-like"/>
</dbReference>
<keyword evidence="4" id="KW-0045">Antibiotic biosynthesis</keyword>
<reference evidence="6 7" key="1">
    <citation type="submission" date="2014-12" db="EMBL/GenBank/DDBJ databases">
        <title>Complete genome sequence of Streptomyces vietnamensis strain GIMV4.0001, a genetic manipulable producer of the benzoisochromanequinone antibiotic granaticin.</title>
        <authorList>
            <person name="Deng M.R."/>
            <person name="Guo J."/>
            <person name="Ma L.Y."/>
            <person name="Feng G.D."/>
            <person name="Mo C.Y."/>
            <person name="Zhu H.H."/>
        </authorList>
    </citation>
    <scope>NUCLEOTIDE SEQUENCE [LARGE SCALE GENOMIC DNA]</scope>
    <source>
        <strain evidence="7">GIMV4.0001</strain>
    </source>
</reference>
<evidence type="ECO:0000256" key="3">
    <source>
        <dbReference type="ARBA" id="ARBA00023004"/>
    </source>
</evidence>
<dbReference type="GO" id="GO:0017000">
    <property type="term" value="P:antibiotic biosynthetic process"/>
    <property type="evidence" value="ECO:0007669"/>
    <property type="project" value="UniProtKB-KW"/>
</dbReference>
<evidence type="ECO:0000256" key="1">
    <source>
        <dbReference type="ARBA" id="ARBA00001954"/>
    </source>
</evidence>
<accession>A0A0B5IIW2</accession>
<keyword evidence="3" id="KW-0408">Iron</keyword>
<dbReference type="KEGG" id="svt:SVTN_32240"/>
<dbReference type="Gene3D" id="3.60.130.10">
    <property type="entry name" value="Clavaminate synthase-like"/>
    <property type="match status" value="1"/>
</dbReference>